<feature type="transmembrane region" description="Helical" evidence="1">
    <location>
        <begin position="121"/>
        <end position="141"/>
    </location>
</feature>
<dbReference type="Proteomes" id="UP000295680">
    <property type="component" value="Unassembled WGS sequence"/>
</dbReference>
<dbReference type="RefSeq" id="WP_132125442.1">
    <property type="nucleotide sequence ID" value="NZ_SLWS01000016.1"/>
</dbReference>
<proteinExistence type="predicted"/>
<gene>
    <name evidence="3" type="ORF">EV192_11686</name>
</gene>
<evidence type="ECO:0000313" key="4">
    <source>
        <dbReference type="Proteomes" id="UP000295680"/>
    </source>
</evidence>
<dbReference type="Pfam" id="PF01569">
    <property type="entry name" value="PAP2"/>
    <property type="match status" value="1"/>
</dbReference>
<dbReference type="Gene3D" id="1.20.144.10">
    <property type="entry name" value="Phosphatidic acid phosphatase type 2/haloperoxidase"/>
    <property type="match status" value="1"/>
</dbReference>
<evidence type="ECO:0000259" key="2">
    <source>
        <dbReference type="SMART" id="SM00014"/>
    </source>
</evidence>
<dbReference type="SUPFAM" id="SSF48317">
    <property type="entry name" value="Acid phosphatase/Vanadium-dependent haloperoxidase"/>
    <property type="match status" value="1"/>
</dbReference>
<dbReference type="InterPro" id="IPR036938">
    <property type="entry name" value="PAP2/HPO_sf"/>
</dbReference>
<keyword evidence="1" id="KW-0472">Membrane</keyword>
<feature type="transmembrane region" description="Helical" evidence="1">
    <location>
        <begin position="174"/>
        <end position="195"/>
    </location>
</feature>
<keyword evidence="1" id="KW-1133">Transmembrane helix</keyword>
<evidence type="ECO:0000256" key="1">
    <source>
        <dbReference type="SAM" id="Phobius"/>
    </source>
</evidence>
<accession>A0A4R2IRV0</accession>
<comment type="caution">
    <text evidence="3">The sequence shown here is derived from an EMBL/GenBank/DDBJ whole genome shotgun (WGS) entry which is preliminary data.</text>
</comment>
<feature type="domain" description="Phosphatidic acid phosphatase type 2/haloperoxidase" evidence="2">
    <location>
        <begin position="86"/>
        <end position="189"/>
    </location>
</feature>
<sequence length="200" mass="21541">MKKAGIWGAALVAVFLLLGLWVRDSVPWIDTQISDAIGTTYVNDRTVQVLTDILGPIVPIVAAVALAGLVVLMWIQDRNWEAGVVLRCLVVLLACRGLSLFKDVFKRLRPRLYPEFAYPSGHTVSVACVGFTAVLLCAWFARRALPWVIALAAALTAGAAACRVMLGVHWLTDVIGAVIGVTGVGLIFALVLRLVPVRRA</sequence>
<dbReference type="EMBL" id="SLWS01000016">
    <property type="protein sequence ID" value="TCO48033.1"/>
    <property type="molecule type" value="Genomic_DNA"/>
</dbReference>
<dbReference type="InterPro" id="IPR000326">
    <property type="entry name" value="PAP2/HPO"/>
</dbReference>
<name>A0A4R2IRV0_9PSEU</name>
<feature type="transmembrane region" description="Helical" evidence="1">
    <location>
        <begin position="84"/>
        <end position="101"/>
    </location>
</feature>
<evidence type="ECO:0000313" key="3">
    <source>
        <dbReference type="EMBL" id="TCO48033.1"/>
    </source>
</evidence>
<organism evidence="3 4">
    <name type="scientific">Actinocrispum wychmicini</name>
    <dbReference type="NCBI Taxonomy" id="1213861"/>
    <lineage>
        <taxon>Bacteria</taxon>
        <taxon>Bacillati</taxon>
        <taxon>Actinomycetota</taxon>
        <taxon>Actinomycetes</taxon>
        <taxon>Pseudonocardiales</taxon>
        <taxon>Pseudonocardiaceae</taxon>
        <taxon>Actinocrispum</taxon>
    </lineage>
</organism>
<dbReference type="SMART" id="SM00014">
    <property type="entry name" value="acidPPc"/>
    <property type="match status" value="1"/>
</dbReference>
<keyword evidence="1" id="KW-0812">Transmembrane</keyword>
<dbReference type="AlphaFoldDB" id="A0A4R2IRV0"/>
<dbReference type="PANTHER" id="PTHR14969:SF13">
    <property type="entry name" value="AT30094P"/>
    <property type="match status" value="1"/>
</dbReference>
<keyword evidence="4" id="KW-1185">Reference proteome</keyword>
<dbReference type="OrthoDB" id="3699141at2"/>
<feature type="transmembrane region" description="Helical" evidence="1">
    <location>
        <begin position="148"/>
        <end position="168"/>
    </location>
</feature>
<protein>
    <submittedName>
        <fullName evidence="3">Undecaprenyl-diphosphatase</fullName>
    </submittedName>
</protein>
<reference evidence="3 4" key="1">
    <citation type="submission" date="2019-03" db="EMBL/GenBank/DDBJ databases">
        <title>Genomic Encyclopedia of Type Strains, Phase IV (KMG-IV): sequencing the most valuable type-strain genomes for metagenomic binning, comparative biology and taxonomic classification.</title>
        <authorList>
            <person name="Goeker M."/>
        </authorList>
    </citation>
    <scope>NUCLEOTIDE SEQUENCE [LARGE SCALE GENOMIC DNA]</scope>
    <source>
        <strain evidence="3 4">DSM 45934</strain>
    </source>
</reference>
<dbReference type="PANTHER" id="PTHR14969">
    <property type="entry name" value="SPHINGOSINE-1-PHOSPHATE PHOSPHOHYDROLASE"/>
    <property type="match status" value="1"/>
</dbReference>
<feature type="transmembrane region" description="Helical" evidence="1">
    <location>
        <begin position="49"/>
        <end position="72"/>
    </location>
</feature>